<evidence type="ECO:0000256" key="2">
    <source>
        <dbReference type="ARBA" id="ARBA00022490"/>
    </source>
</evidence>
<keyword evidence="4" id="KW-0863">Zinc-finger</keyword>
<protein>
    <recommendedName>
        <fullName evidence="8">RZ-type domain-containing protein</fullName>
    </recommendedName>
</protein>
<dbReference type="InterPro" id="IPR047187">
    <property type="entry name" value="SF1_C_Upf1"/>
</dbReference>
<accession>A0A401S3I2</accession>
<keyword evidence="2" id="KW-0963">Cytoplasm</keyword>
<dbReference type="Gene3D" id="3.40.50.300">
    <property type="entry name" value="P-loop containing nucleotide triphosphate hydrolases"/>
    <property type="match status" value="3"/>
</dbReference>
<evidence type="ECO:0000256" key="7">
    <source>
        <dbReference type="SAM" id="MobiDB-lite"/>
    </source>
</evidence>
<dbReference type="Proteomes" id="UP000287033">
    <property type="component" value="Unassembled WGS sequence"/>
</dbReference>
<dbReference type="InterPro" id="IPR045055">
    <property type="entry name" value="DNA2/NAM7-like"/>
</dbReference>
<proteinExistence type="predicted"/>
<dbReference type="OrthoDB" id="2423195at2759"/>
<dbReference type="GO" id="GO:0005737">
    <property type="term" value="C:cytoplasm"/>
    <property type="evidence" value="ECO:0007669"/>
    <property type="project" value="UniProtKB-SubCell"/>
</dbReference>
<evidence type="ECO:0000313" key="10">
    <source>
        <dbReference type="Proteomes" id="UP000287033"/>
    </source>
</evidence>
<dbReference type="CDD" id="cd06008">
    <property type="entry name" value="NF-X1-zinc-finger"/>
    <property type="match status" value="1"/>
</dbReference>
<evidence type="ECO:0000259" key="8">
    <source>
        <dbReference type="PROSITE" id="PS51981"/>
    </source>
</evidence>
<dbReference type="InterPro" id="IPR041677">
    <property type="entry name" value="DNA2/NAM7_AAA_11"/>
</dbReference>
<dbReference type="Pfam" id="PF13086">
    <property type="entry name" value="AAA_11"/>
    <property type="match status" value="1"/>
</dbReference>
<dbReference type="PANTHER" id="PTHR10887:SF341">
    <property type="entry name" value="NFX1-TYPE ZINC FINGER-CONTAINING PROTEIN 1"/>
    <property type="match status" value="1"/>
</dbReference>
<dbReference type="Pfam" id="PF20173">
    <property type="entry name" value="ZnF_RZ-type"/>
    <property type="match status" value="1"/>
</dbReference>
<dbReference type="GO" id="GO:0031380">
    <property type="term" value="C:nuclear RNA-directed RNA polymerase complex"/>
    <property type="evidence" value="ECO:0007669"/>
    <property type="project" value="TreeGrafter"/>
</dbReference>
<evidence type="ECO:0000256" key="4">
    <source>
        <dbReference type="ARBA" id="ARBA00022771"/>
    </source>
</evidence>
<keyword evidence="10" id="KW-1185">Reference proteome</keyword>
<dbReference type="CDD" id="cd18808">
    <property type="entry name" value="SF1_C_Upf1"/>
    <property type="match status" value="1"/>
</dbReference>
<feature type="compositionally biased region" description="Low complexity" evidence="7">
    <location>
        <begin position="174"/>
        <end position="190"/>
    </location>
</feature>
<dbReference type="GO" id="GO:0008270">
    <property type="term" value="F:zinc ion binding"/>
    <property type="evidence" value="ECO:0007669"/>
    <property type="project" value="UniProtKB-KW"/>
</dbReference>
<comment type="caution">
    <text evidence="9">The sequence shown here is derived from an EMBL/GenBank/DDBJ whole genome shotgun (WGS) entry which is preliminary data.</text>
</comment>
<dbReference type="InterPro" id="IPR057373">
    <property type="entry name" value="ZNFX1"/>
</dbReference>
<dbReference type="EMBL" id="BEZZ01000072">
    <property type="protein sequence ID" value="GCC24950.1"/>
    <property type="molecule type" value="Genomic_DNA"/>
</dbReference>
<dbReference type="CDD" id="cd17936">
    <property type="entry name" value="EEXXEc_NFX1"/>
    <property type="match status" value="1"/>
</dbReference>
<keyword evidence="3" id="KW-0479">Metal-binding</keyword>
<dbReference type="OMA" id="PVCQVPI"/>
<evidence type="ECO:0000313" key="9">
    <source>
        <dbReference type="EMBL" id="GCC24950.1"/>
    </source>
</evidence>
<dbReference type="InterPro" id="IPR046439">
    <property type="entry name" value="ZF_RZ_dom"/>
</dbReference>
<feature type="compositionally biased region" description="Polar residues" evidence="7">
    <location>
        <begin position="1"/>
        <end position="10"/>
    </location>
</feature>
<dbReference type="Pfam" id="PF25396">
    <property type="entry name" value="ZNFX1"/>
    <property type="match status" value="1"/>
</dbReference>
<dbReference type="Pfam" id="PF13087">
    <property type="entry name" value="AAA_12"/>
    <property type="match status" value="1"/>
</dbReference>
<feature type="compositionally biased region" description="Basic and acidic residues" evidence="7">
    <location>
        <begin position="73"/>
        <end position="107"/>
    </location>
</feature>
<evidence type="ECO:0000256" key="5">
    <source>
        <dbReference type="ARBA" id="ARBA00022833"/>
    </source>
</evidence>
<reference evidence="9 10" key="1">
    <citation type="journal article" date="2018" name="Nat. Ecol. Evol.">
        <title>Shark genomes provide insights into elasmobranch evolution and the origin of vertebrates.</title>
        <authorList>
            <person name="Hara Y"/>
            <person name="Yamaguchi K"/>
            <person name="Onimaru K"/>
            <person name="Kadota M"/>
            <person name="Koyanagi M"/>
            <person name="Keeley SD"/>
            <person name="Tatsumi K"/>
            <person name="Tanaka K"/>
            <person name="Motone F"/>
            <person name="Kageyama Y"/>
            <person name="Nozu R"/>
            <person name="Adachi N"/>
            <person name="Nishimura O"/>
            <person name="Nakagawa R"/>
            <person name="Tanegashima C"/>
            <person name="Kiyatake I"/>
            <person name="Matsumoto R"/>
            <person name="Murakumo K"/>
            <person name="Nishida K"/>
            <person name="Terakita A"/>
            <person name="Kuratani S"/>
            <person name="Sato K"/>
            <person name="Hyodo S Kuraku.S."/>
        </authorList>
    </citation>
    <scope>NUCLEOTIDE SEQUENCE [LARGE SCALE GENOMIC DNA]</scope>
</reference>
<dbReference type="InterPro" id="IPR027417">
    <property type="entry name" value="P-loop_NTPase"/>
</dbReference>
<gene>
    <name evidence="9" type="ORF">chiPu_0003353</name>
</gene>
<feature type="region of interest" description="Disordered" evidence="7">
    <location>
        <begin position="147"/>
        <end position="248"/>
    </location>
</feature>
<dbReference type="GO" id="GO:0002376">
    <property type="term" value="P:immune system process"/>
    <property type="evidence" value="ECO:0007669"/>
    <property type="project" value="UniProtKB-KW"/>
</dbReference>
<dbReference type="FunFam" id="3.40.50.300:FF:000742">
    <property type="entry name" value="NFX1-type zinc finger-containing protein 1"/>
    <property type="match status" value="1"/>
</dbReference>
<feature type="domain" description="RZ-type" evidence="8">
    <location>
        <begin position="1934"/>
        <end position="2003"/>
    </location>
</feature>
<keyword evidence="6" id="KW-0391">Immunity</keyword>
<dbReference type="PANTHER" id="PTHR10887">
    <property type="entry name" value="DNA2/NAM7 HELICASE FAMILY"/>
    <property type="match status" value="1"/>
</dbReference>
<dbReference type="GO" id="GO:0004386">
    <property type="term" value="F:helicase activity"/>
    <property type="evidence" value="ECO:0007669"/>
    <property type="project" value="InterPro"/>
</dbReference>
<evidence type="ECO:0000256" key="3">
    <source>
        <dbReference type="ARBA" id="ARBA00022723"/>
    </source>
</evidence>
<dbReference type="SUPFAM" id="SSF52540">
    <property type="entry name" value="P-loop containing nucleoside triphosphate hydrolases"/>
    <property type="match status" value="1"/>
</dbReference>
<name>A0A401S3I2_CHIPU</name>
<dbReference type="InterPro" id="IPR041679">
    <property type="entry name" value="DNA2/NAM7-like_C"/>
</dbReference>
<feature type="region of interest" description="Disordered" evidence="7">
    <location>
        <begin position="1"/>
        <end position="23"/>
    </location>
</feature>
<dbReference type="STRING" id="137246.A0A401S3I2"/>
<dbReference type="PROSITE" id="PS51981">
    <property type="entry name" value="ZF_RZ"/>
    <property type="match status" value="1"/>
</dbReference>
<keyword evidence="5" id="KW-0862">Zinc</keyword>
<feature type="compositionally biased region" description="Basic and acidic residues" evidence="7">
    <location>
        <begin position="235"/>
        <end position="248"/>
    </location>
</feature>
<sequence>MTLAQPNSPLASWPPSDSAGQVTVSHCSLGCFGSKIRVRNETDGAVIGEEAGRKPGKFFQMDPDWQRANHRRRGEETELENTNRRAAAAERPRRNSRRGDASLERLQPRGRQYNGNQRNPVGPGDQRGAQQLRRALSTPRHGELLAIGETGGRNQEWHVDPNPRYAEGRQNVVRPNRNPAGRAPPALGNRQGPQQARRDQHPERRNEPRRRNDFREGGRGRQIEVQGNPHFQRRRPQEGAKEEHTKDKEQFVRKLGYKTMEGLLDKEPSEIVITLAYSSGLKDLLSQQLNTSFIQLICKVLCKACRSKTDRQSIQHLLGIVKDSLFLKVQLPRYVVQMSTDAVPSRRHQYPEYIESILFLLQELVSIFPASSVQEMSMMISVLDPTVNTLRAAGVSIGEQIENSLEKIKNITHHLQERKRDGTLRTDTHMMIDNQETGPEDNYRAMTIYPTYNEVHLEERPFLRPNLITERYASTEVYLDTHFRLLREDFVRPLREGILDLLQNYDDKGLRRRKFDDIRVYFNTRIIVPLCTSTGVGYKVQFDTMPLKFVRWQNSKRLLYGSLVCMSKDNFETLLFATVSNRDPAELKDGIVHLSFNVRSRHLLAEIEPSDCFLMVETTAYFEAYRHVLEGLQEIQGEDVPFQKYIVECDTEIQVPRYLNFNDCYDFSVLMNAKPQDPEENPDQIFEHLQRNTNINVLNPASWPTKEELNLDESQMRALQMALTKELAIIQGPPGTGKTYVGLKIVQALLNNEPVWQQYLRKFPILVVCYTNHALDQFLEGIYGFLHTGLVRVGGRSNSELLKRFTLKELRNSRDFRRKLPQHLRGAYFEVTNQMRESEQKIRAAAQQLECTTQGVLHEQYLEKYISAVHWNSLQNGLVFDDFGFLGTRYSLMVEWLGLGFMSVTAIPGADPQNMENADEEQEDLEDEDMEDELIQISEEAELIQRDRMIDDDEPKMRTKKKQDADLNELANTLLAMNLNNRGAQRGNPQDQDGWQVQRGERKKMKQKAQAELRKSGAMTAQEEERIFNIWMLPLKDRWRLYRLWLSMYQTDVRRRIIQHEQLYQAAADRLAELRLQEDLWVLKEAKVVGMTTTGAAKYRKVLQELRPRIVVVEEAAEVLEAHLITTLSSACQHLILIGDHQQLRPSATVYDLARNFYLEVSLFERLVKVNVPYVRLDYQHRMRPEIAALLSPHIYEQLENHPSVMNYENIKGVSSNLFFVEHNYPEEEIQDGKSHQNLHEAAFVVALCHYLICQDYAPSQITILTTYTGQLFTLRKMMPSKKFAGVKVHVVDKYQGEENDIILLSLVRSNKSGKVGFLQIANRVCVALSRAKKGLYCIGNMSILANVPLWSKIMHTLHEKANIGPSLMLTCQNHPKTMTLVSKAEDFNKVPEGGCSLPCAYRLDCGHVCTRACHPYDMEHKQFNCLKPCQKVLCEDGHRCAKSCYEKCGKCQVKVDKVIPQCGHLQKVPCSMKPGDFVCKEPCSKILHCGHKCAAACGEECAMCTRKVSITLKCNHVQEIDCCIKEATKIGTCVPCKEKCKMLLDCGHQCPGSCHHCYEGRFHESCKQPCRRLLICSHECLEPCTKECPPCQRRCENVCKHSKCSRKCGELCTPCVEPCEWVCQHYKCHKLCSEPCDRPPCNKPCKKFLKCKHPCVGLCGEPCPKLCRVCHHAELTEIFFGNEDEPDARFVQLEDCSHIFEVTAFDHYMKQEQEDTKTAIKLKECPKCRMPIRKNLRYGAIIKNSLGEIEKVKKLVQGDAEKNNEVRKQLELELRRHSIIAEQLPKQNKDLAHVLQNPLPLQGLSMVENKIAFLSRLAELTHQEERLNFQMKMKFKTKLLECLKWVDRPRGRFTEQELTDLQNEIQRLTYLSDLYIRCTLASGKKLDSSTQDDIASVQMILESTKRFTEDNEIFVKKQMEQLKSILPDTGLAISEKERVMIVKAMGLRQGHWYKCPNGHVYVITECGGAMESAKCPDCDAAIGGRNHTLERSNQVASEMDGARHSAWSDVANNMLNFEELRRFL</sequence>
<feature type="region of interest" description="Disordered" evidence="7">
    <location>
        <begin position="46"/>
        <end position="131"/>
    </location>
</feature>
<evidence type="ECO:0000256" key="1">
    <source>
        <dbReference type="ARBA" id="ARBA00004496"/>
    </source>
</evidence>
<comment type="subcellular location">
    <subcellularLocation>
        <location evidence="1">Cytoplasm</location>
    </subcellularLocation>
</comment>
<dbReference type="GO" id="GO:0031048">
    <property type="term" value="P:regulatory ncRNA-mediated heterochromatin formation"/>
    <property type="evidence" value="ECO:0007669"/>
    <property type="project" value="TreeGrafter"/>
</dbReference>
<feature type="compositionally biased region" description="Basic and acidic residues" evidence="7">
    <location>
        <begin position="196"/>
        <end position="222"/>
    </location>
</feature>
<evidence type="ECO:0000256" key="6">
    <source>
        <dbReference type="ARBA" id="ARBA00022859"/>
    </source>
</evidence>
<organism evidence="9 10">
    <name type="scientific">Chiloscyllium punctatum</name>
    <name type="common">Brownbanded bambooshark</name>
    <name type="synonym">Hemiscyllium punctatum</name>
    <dbReference type="NCBI Taxonomy" id="137246"/>
    <lineage>
        <taxon>Eukaryota</taxon>
        <taxon>Metazoa</taxon>
        <taxon>Chordata</taxon>
        <taxon>Craniata</taxon>
        <taxon>Vertebrata</taxon>
        <taxon>Chondrichthyes</taxon>
        <taxon>Elasmobranchii</taxon>
        <taxon>Galeomorphii</taxon>
        <taxon>Galeoidea</taxon>
        <taxon>Orectolobiformes</taxon>
        <taxon>Hemiscylliidae</taxon>
        <taxon>Chiloscyllium</taxon>
    </lineage>
</organism>
<dbReference type="FunFam" id="3.40.50.300:FF:001140">
    <property type="entry name" value="Zinc finger NFX1-type containing 1"/>
    <property type="match status" value="1"/>
</dbReference>